<reference evidence="1" key="1">
    <citation type="submission" date="2017-05" db="UniProtKB">
        <authorList>
            <consortium name="EnsemblMetazoa"/>
        </authorList>
    </citation>
    <scope>IDENTIFICATION</scope>
</reference>
<proteinExistence type="predicted"/>
<accession>A0A1X7ST66</accession>
<dbReference type="EnsemblMetazoa" id="Aqu2.1.05200_001">
    <property type="protein sequence ID" value="Aqu2.1.05200_001"/>
    <property type="gene ID" value="Aqu2.1.05200"/>
</dbReference>
<name>A0A1X7ST66_AMPQE</name>
<sequence>MASASLTDKRSAAIRHRRLPAGIDPDRWLAENYPWAACGCARVRATSLLASPATPSPESEMAECFQALSDMPIWANLLSGRGRSLAFQPSSGFEGVVADDQIRPGALDRGQFFQDGRSFIQPSALACGLDHRIFAAGVIGHHRHFGEALAHPGDDIEIGQRRFDHQEIRPFLDIDRRLFEGFSGIGGIHLMATPIAEFRGPLGGVPKRAVKSRSVFHGVGHDRKMVKGLPIQGLANAGDHPVEHRARSHDIGAGQGVAQRNARENIDALVIEHIAIGKVGVPLAQKPAMPVVGIFADTNIGDDDEIGTGRFDT</sequence>
<protein>
    <submittedName>
        <fullName evidence="1">Uncharacterized protein</fullName>
    </submittedName>
</protein>
<organism evidence="1">
    <name type="scientific">Amphimedon queenslandica</name>
    <name type="common">Sponge</name>
    <dbReference type="NCBI Taxonomy" id="400682"/>
    <lineage>
        <taxon>Eukaryota</taxon>
        <taxon>Metazoa</taxon>
        <taxon>Porifera</taxon>
        <taxon>Demospongiae</taxon>
        <taxon>Heteroscleromorpha</taxon>
        <taxon>Haplosclerida</taxon>
        <taxon>Niphatidae</taxon>
        <taxon>Amphimedon</taxon>
    </lineage>
</organism>
<dbReference type="InParanoid" id="A0A1X7ST66"/>
<evidence type="ECO:0000313" key="1">
    <source>
        <dbReference type="EnsemblMetazoa" id="Aqu2.1.05200_001"/>
    </source>
</evidence>
<dbReference type="AlphaFoldDB" id="A0A1X7ST66"/>